<dbReference type="GO" id="GO:0004527">
    <property type="term" value="F:exonuclease activity"/>
    <property type="evidence" value="ECO:0007669"/>
    <property type="project" value="UniProtKB-KW"/>
</dbReference>
<dbReference type="PANTHER" id="PTHR37294:SF1">
    <property type="entry name" value="3'-5' EXORIBONUCLEASE YHAM"/>
    <property type="match status" value="1"/>
</dbReference>
<dbReference type="EMBL" id="AP014612">
    <property type="protein sequence ID" value="BAQ25010.1"/>
    <property type="molecule type" value="Genomic_DNA"/>
</dbReference>
<evidence type="ECO:0000313" key="5">
    <source>
        <dbReference type="EMBL" id="BAQ25010.1"/>
    </source>
</evidence>
<dbReference type="KEGG" id="strg:SRT_17490"/>
<evidence type="ECO:0000313" key="6">
    <source>
        <dbReference type="Proteomes" id="UP000217758"/>
    </source>
</evidence>
<evidence type="ECO:0000256" key="1">
    <source>
        <dbReference type="ARBA" id="ARBA00022801"/>
    </source>
</evidence>
<reference evidence="5 6" key="1">
    <citation type="journal article" date="2016" name="Microbiol. Immunol.">
        <title>Complete genome sequence of Streptococcus troglodytae TKU31 isolated from the oral cavity of a chimpanzee (Pan troglodytes).</title>
        <authorList>
            <person name="Okamoto M."/>
            <person name="Naito M."/>
            <person name="Miyanohara M."/>
            <person name="Imai S."/>
            <person name="Nomura Y."/>
            <person name="Saito W."/>
            <person name="Momoi Y."/>
            <person name="Takada K."/>
            <person name="Miyabe-Nishiwaki T."/>
            <person name="Tomonaga M."/>
            <person name="Hanada N."/>
        </authorList>
    </citation>
    <scope>NUCLEOTIDE SEQUENCE [LARGE SCALE GENOMIC DNA]</scope>
    <source>
        <strain evidence="6">TKU 31</strain>
    </source>
</reference>
<dbReference type="Pfam" id="PF01966">
    <property type="entry name" value="HD"/>
    <property type="match status" value="1"/>
</dbReference>
<dbReference type="InterPro" id="IPR003607">
    <property type="entry name" value="HD/PDEase_dom"/>
</dbReference>
<feature type="compositionally biased region" description="Basic and acidic residues" evidence="3">
    <location>
        <begin position="87"/>
        <end position="102"/>
    </location>
</feature>
<dbReference type="PANTHER" id="PTHR37294">
    <property type="entry name" value="3'-5' EXORIBONUCLEASE YHAM"/>
    <property type="match status" value="1"/>
</dbReference>
<evidence type="ECO:0000256" key="2">
    <source>
        <dbReference type="ARBA" id="ARBA00022839"/>
    </source>
</evidence>
<name>A0A1L7LLM7_9STRE</name>
<dbReference type="AlphaFoldDB" id="A0A1L7LLM7"/>
<proteinExistence type="predicted"/>
<dbReference type="GO" id="GO:0031125">
    <property type="term" value="P:rRNA 3'-end processing"/>
    <property type="evidence" value="ECO:0007669"/>
    <property type="project" value="TreeGrafter"/>
</dbReference>
<dbReference type="CDD" id="cd04492">
    <property type="entry name" value="YhaM_OBF_like"/>
    <property type="match status" value="1"/>
</dbReference>
<dbReference type="RefSeq" id="WP_128833774.1">
    <property type="nucleotide sequence ID" value="NZ_AP014612.1"/>
</dbReference>
<feature type="region of interest" description="Disordered" evidence="3">
    <location>
        <begin position="82"/>
        <end position="102"/>
    </location>
</feature>
<keyword evidence="6" id="KW-1185">Reference proteome</keyword>
<keyword evidence="2" id="KW-0269">Exonuclease</keyword>
<sequence>MKINQMKKDEPFEGFYLIKSAELRKTRAGKDYLAFTFQDDSGEISGNLWDAQPYNVEEFTAGEVVFMRGRREVYNGTPQVNQISLRHPKDGEPSDPRDFKEKPPVDVEEVKEYLEQMLFKIENATWQRIVRALYRKYSKAFFSFPAAKTNHHAFEVGLAYHTATMVRLADSIGNIYETLDKSLLFAGIMLHDLAKVLELSGPDNTEYTIRGNLIGHIALIDEEITKVLSELAIDDTKEDVIVLRHVILSHHGLLEYGSPVRPKIMEAEIIHMIDNIDAEMMMMTTALSRVSEGEMTGRIFAMDNRSFYKPKANHQNTKKDDY</sequence>
<organism evidence="5 6">
    <name type="scientific">Streptococcus troglodytae</name>
    <dbReference type="NCBI Taxonomy" id="1111760"/>
    <lineage>
        <taxon>Bacteria</taxon>
        <taxon>Bacillati</taxon>
        <taxon>Bacillota</taxon>
        <taxon>Bacilli</taxon>
        <taxon>Lactobacillales</taxon>
        <taxon>Streptococcaceae</taxon>
        <taxon>Streptococcus</taxon>
    </lineage>
</organism>
<keyword evidence="2" id="KW-0540">Nuclease</keyword>
<dbReference type="InterPro" id="IPR050798">
    <property type="entry name" value="YhaM_exoribonuc/phosphodiest"/>
</dbReference>
<feature type="domain" description="HD" evidence="4">
    <location>
        <begin position="159"/>
        <end position="278"/>
    </location>
</feature>
<accession>A0A1L7LLM7</accession>
<keyword evidence="1" id="KW-0378">Hydrolase</keyword>
<dbReference type="Proteomes" id="UP000217758">
    <property type="component" value="Chromosome"/>
</dbReference>
<dbReference type="InterPro" id="IPR006674">
    <property type="entry name" value="HD_domain"/>
</dbReference>
<protein>
    <submittedName>
        <fullName evidence="5">CMP-binding factor</fullName>
    </submittedName>
</protein>
<evidence type="ECO:0000256" key="3">
    <source>
        <dbReference type="SAM" id="MobiDB-lite"/>
    </source>
</evidence>
<gene>
    <name evidence="5" type="ORF">SRT_17490</name>
</gene>
<dbReference type="FunFam" id="1.10.3210.10:FF:000008">
    <property type="entry name" value="3'-5' exoribonuclease YhaM"/>
    <property type="match status" value="1"/>
</dbReference>
<evidence type="ECO:0000259" key="4">
    <source>
        <dbReference type="Pfam" id="PF01966"/>
    </source>
</evidence>
<dbReference type="Gene3D" id="1.10.3210.10">
    <property type="entry name" value="Hypothetical protein af1432"/>
    <property type="match status" value="1"/>
</dbReference>
<dbReference type="SUPFAM" id="SSF109604">
    <property type="entry name" value="HD-domain/PDEase-like"/>
    <property type="match status" value="1"/>
</dbReference>
<dbReference type="CDD" id="cd00077">
    <property type="entry name" value="HDc"/>
    <property type="match status" value="1"/>
</dbReference>